<feature type="region of interest" description="Disordered" evidence="2">
    <location>
        <begin position="26"/>
        <end position="57"/>
    </location>
</feature>
<evidence type="ECO:0000259" key="3">
    <source>
        <dbReference type="PROSITE" id="PS51031"/>
    </source>
</evidence>
<gene>
    <name evidence="4" type="ORF">ANN_23242</name>
</gene>
<protein>
    <recommendedName>
        <fullName evidence="3">BESS domain-containing protein</fullName>
    </recommendedName>
</protein>
<dbReference type="PROSITE" id="PS51031">
    <property type="entry name" value="BESS"/>
    <property type="match status" value="1"/>
</dbReference>
<keyword evidence="1" id="KW-0539">Nucleus</keyword>
<accession>A0ABQ8SLF7</accession>
<evidence type="ECO:0000256" key="2">
    <source>
        <dbReference type="SAM" id="MobiDB-lite"/>
    </source>
</evidence>
<keyword evidence="5" id="KW-1185">Reference proteome</keyword>
<dbReference type="Pfam" id="PF02944">
    <property type="entry name" value="BESS"/>
    <property type="match status" value="1"/>
</dbReference>
<organism evidence="4 5">
    <name type="scientific">Periplaneta americana</name>
    <name type="common">American cockroach</name>
    <name type="synonym">Blatta americana</name>
    <dbReference type="NCBI Taxonomy" id="6978"/>
    <lineage>
        <taxon>Eukaryota</taxon>
        <taxon>Metazoa</taxon>
        <taxon>Ecdysozoa</taxon>
        <taxon>Arthropoda</taxon>
        <taxon>Hexapoda</taxon>
        <taxon>Insecta</taxon>
        <taxon>Pterygota</taxon>
        <taxon>Neoptera</taxon>
        <taxon>Polyneoptera</taxon>
        <taxon>Dictyoptera</taxon>
        <taxon>Blattodea</taxon>
        <taxon>Blattoidea</taxon>
        <taxon>Blattidae</taxon>
        <taxon>Blattinae</taxon>
        <taxon>Periplaneta</taxon>
    </lineage>
</organism>
<evidence type="ECO:0000256" key="1">
    <source>
        <dbReference type="PROSITE-ProRule" id="PRU00371"/>
    </source>
</evidence>
<comment type="caution">
    <text evidence="4">The sequence shown here is derived from an EMBL/GenBank/DDBJ whole genome shotgun (WGS) entry which is preliminary data.</text>
</comment>
<feature type="compositionally biased region" description="Polar residues" evidence="2">
    <location>
        <begin position="26"/>
        <end position="38"/>
    </location>
</feature>
<dbReference type="Proteomes" id="UP001148838">
    <property type="component" value="Unassembled WGS sequence"/>
</dbReference>
<name>A0ABQ8SLF7_PERAM</name>
<reference evidence="4 5" key="1">
    <citation type="journal article" date="2022" name="Allergy">
        <title>Genome assembly and annotation of Periplaneta americana reveal a comprehensive cockroach allergen profile.</title>
        <authorList>
            <person name="Wang L."/>
            <person name="Xiong Q."/>
            <person name="Saelim N."/>
            <person name="Wang L."/>
            <person name="Nong W."/>
            <person name="Wan A.T."/>
            <person name="Shi M."/>
            <person name="Liu X."/>
            <person name="Cao Q."/>
            <person name="Hui J.H.L."/>
            <person name="Sookrung N."/>
            <person name="Leung T.F."/>
            <person name="Tungtrongchitr A."/>
            <person name="Tsui S.K.W."/>
        </authorList>
    </citation>
    <scope>NUCLEOTIDE SEQUENCE [LARGE SCALE GENOMIC DNA]</scope>
    <source>
        <strain evidence="4">PWHHKU_190912</strain>
    </source>
</reference>
<dbReference type="InterPro" id="IPR004210">
    <property type="entry name" value="BESS_motif"/>
</dbReference>
<feature type="domain" description="BESS" evidence="3">
    <location>
        <begin position="78"/>
        <end position="117"/>
    </location>
</feature>
<comment type="subcellular location">
    <subcellularLocation>
        <location evidence="1">Nucleus</location>
    </subcellularLocation>
</comment>
<evidence type="ECO:0000313" key="5">
    <source>
        <dbReference type="Proteomes" id="UP001148838"/>
    </source>
</evidence>
<evidence type="ECO:0000313" key="4">
    <source>
        <dbReference type="EMBL" id="KAJ4434674.1"/>
    </source>
</evidence>
<proteinExistence type="predicted"/>
<sequence>MKGNVPNTEHLSFVEEWSPEFEQLNSTTVNENPGNSQVAAEMTKKRKRITSTSPGESGIDRLYLKQLERIISRRKDDDDPDLLFLRSLIPMMKKLGPIENLEFKGEVIQLLKTKLQSSNMNYYDAVSRPSSFLM</sequence>
<dbReference type="EMBL" id="JAJSOF020000025">
    <property type="protein sequence ID" value="KAJ4434674.1"/>
    <property type="molecule type" value="Genomic_DNA"/>
</dbReference>